<feature type="region of interest" description="Disordered" evidence="1">
    <location>
        <begin position="400"/>
        <end position="423"/>
    </location>
</feature>
<dbReference type="CDD" id="cd23763">
    <property type="entry name" value="ASKHA_ATPase_ROK"/>
    <property type="match status" value="1"/>
</dbReference>
<dbReference type="InterPro" id="IPR000600">
    <property type="entry name" value="ROK"/>
</dbReference>
<name>A0ABU0J1G8_9HYPH</name>
<dbReference type="SUPFAM" id="SSF53067">
    <property type="entry name" value="Actin-like ATPase domain"/>
    <property type="match status" value="1"/>
</dbReference>
<keyword evidence="2" id="KW-0808">Transferase</keyword>
<dbReference type="PANTHER" id="PTHR18964:SF169">
    <property type="entry name" value="N-ACETYLMANNOSAMINE KINASE"/>
    <property type="match status" value="1"/>
</dbReference>
<proteinExistence type="predicted"/>
<dbReference type="RefSeq" id="WP_307268693.1">
    <property type="nucleotide sequence ID" value="NZ_JAUSVX010000001.1"/>
</dbReference>
<keyword evidence="3" id="KW-1185">Reference proteome</keyword>
<accession>A0ABU0J1G8</accession>
<dbReference type="InterPro" id="IPR036390">
    <property type="entry name" value="WH_DNA-bd_sf"/>
</dbReference>
<dbReference type="Gene3D" id="3.30.420.40">
    <property type="match status" value="2"/>
</dbReference>
<dbReference type="Gene3D" id="1.10.10.10">
    <property type="entry name" value="Winged helix-like DNA-binding domain superfamily/Winged helix DNA-binding domain"/>
    <property type="match status" value="1"/>
</dbReference>
<gene>
    <name evidence="2" type="ORF">QO011_001093</name>
</gene>
<sequence length="423" mass="45217">MSRKGSNSVQIRHYNERVVLEALRRMGEASKADLARSANLTPQAVAGIVAALEEAGLAEPRGKRAGQIGQPSTIYAVAPDGALSIGLHVGRRALDAVLIDLAGRTRRVETSEYAYPEPQAVADLAAAYVRTLHSSLAPELRRRVVGVGVAMPYFLGGWRNELDLPLRVTAAWEEFDLRARLAEETDLPLHFQNDASSAATAELVYGHGQTVRDFIHFSVHTFIGGGLIIDGKLETGPHGNSAAFGPYPVGPSRLSTVPPPAGPFEILLRRASIYVLTHHLRANGVPINRAYELEALGERAEPYLSEWIADCADALATAIVGAIAVVDVSAVVIDGILPRAILERTVEAIRERFEAIVPEGLVVPAIRAGSIGSQAAAIGAAIIPLYAMFAPDSDVLVKTQPEPRRPTRHQGAASAFAGPRSFR</sequence>
<evidence type="ECO:0000256" key="1">
    <source>
        <dbReference type="SAM" id="MobiDB-lite"/>
    </source>
</evidence>
<dbReference type="SUPFAM" id="SSF46785">
    <property type="entry name" value="Winged helix' DNA-binding domain"/>
    <property type="match status" value="1"/>
</dbReference>
<dbReference type="InterPro" id="IPR036388">
    <property type="entry name" value="WH-like_DNA-bd_sf"/>
</dbReference>
<dbReference type="Pfam" id="PF00480">
    <property type="entry name" value="ROK"/>
    <property type="match status" value="1"/>
</dbReference>
<keyword evidence="2" id="KW-0418">Kinase</keyword>
<evidence type="ECO:0000313" key="2">
    <source>
        <dbReference type="EMBL" id="MDQ0468098.1"/>
    </source>
</evidence>
<dbReference type="GO" id="GO:0016301">
    <property type="term" value="F:kinase activity"/>
    <property type="evidence" value="ECO:0007669"/>
    <property type="project" value="UniProtKB-KW"/>
</dbReference>
<dbReference type="EMBL" id="JAUSVX010000001">
    <property type="protein sequence ID" value="MDQ0468098.1"/>
    <property type="molecule type" value="Genomic_DNA"/>
</dbReference>
<reference evidence="2 3" key="1">
    <citation type="submission" date="2023-07" db="EMBL/GenBank/DDBJ databases">
        <title>Genomic Encyclopedia of Type Strains, Phase IV (KMG-IV): sequencing the most valuable type-strain genomes for metagenomic binning, comparative biology and taxonomic classification.</title>
        <authorList>
            <person name="Goeker M."/>
        </authorList>
    </citation>
    <scope>NUCLEOTIDE SEQUENCE [LARGE SCALE GENOMIC DNA]</scope>
    <source>
        <strain evidence="2 3">DSM 19619</strain>
    </source>
</reference>
<organism evidence="2 3">
    <name type="scientific">Labrys wisconsinensis</name>
    <dbReference type="NCBI Taxonomy" id="425677"/>
    <lineage>
        <taxon>Bacteria</taxon>
        <taxon>Pseudomonadati</taxon>
        <taxon>Pseudomonadota</taxon>
        <taxon>Alphaproteobacteria</taxon>
        <taxon>Hyphomicrobiales</taxon>
        <taxon>Xanthobacteraceae</taxon>
        <taxon>Labrys</taxon>
    </lineage>
</organism>
<evidence type="ECO:0000313" key="3">
    <source>
        <dbReference type="Proteomes" id="UP001242480"/>
    </source>
</evidence>
<comment type="caution">
    <text evidence="2">The sequence shown here is derived from an EMBL/GenBank/DDBJ whole genome shotgun (WGS) entry which is preliminary data.</text>
</comment>
<dbReference type="Proteomes" id="UP001242480">
    <property type="component" value="Unassembled WGS sequence"/>
</dbReference>
<dbReference type="PANTHER" id="PTHR18964">
    <property type="entry name" value="ROK (REPRESSOR, ORF, KINASE) FAMILY"/>
    <property type="match status" value="1"/>
</dbReference>
<dbReference type="InterPro" id="IPR043129">
    <property type="entry name" value="ATPase_NBD"/>
</dbReference>
<protein>
    <submittedName>
        <fullName evidence="2">NBD/HSP70 family sugar kinase</fullName>
    </submittedName>
</protein>